<protein>
    <recommendedName>
        <fullName evidence="3">Nucleotidyltransferase family protein</fullName>
    </recommendedName>
</protein>
<evidence type="ECO:0008006" key="3">
    <source>
        <dbReference type="Google" id="ProtNLM"/>
    </source>
</evidence>
<dbReference type="Proteomes" id="UP000178647">
    <property type="component" value="Unassembled WGS sequence"/>
</dbReference>
<accession>A0A1G2EHE8</accession>
<dbReference type="SUPFAM" id="SSF81301">
    <property type="entry name" value="Nucleotidyltransferase"/>
    <property type="match status" value="1"/>
</dbReference>
<comment type="caution">
    <text evidence="1">The sequence shown here is derived from an EMBL/GenBank/DDBJ whole genome shotgun (WGS) entry which is preliminary data.</text>
</comment>
<sequence>MRKEGEKFLYESEFKALNAAKIDYAVCGGLAVILYGYTRMTADLDLIVSLKKQNLENLYNILIGLGYRLRIPIKKDVFIEREMLEKLADEKNMKVVSFQSTEDPMKVIDIGVNLPRSQEILKRKKYLKIDGFRVPIISIDDLIKMKEDLGRPRDMVDVENLKKIRQEK</sequence>
<dbReference type="STRING" id="1801672.A2896_02175"/>
<reference evidence="1 2" key="1">
    <citation type="journal article" date="2016" name="Nat. Commun.">
        <title>Thousands of microbial genomes shed light on interconnected biogeochemical processes in an aquifer system.</title>
        <authorList>
            <person name="Anantharaman K."/>
            <person name="Brown C.T."/>
            <person name="Hug L.A."/>
            <person name="Sharon I."/>
            <person name="Castelle C.J."/>
            <person name="Probst A.J."/>
            <person name="Thomas B.C."/>
            <person name="Singh A."/>
            <person name="Wilkins M.J."/>
            <person name="Karaoz U."/>
            <person name="Brodie E.L."/>
            <person name="Williams K.H."/>
            <person name="Hubbard S.S."/>
            <person name="Banfield J.F."/>
        </authorList>
    </citation>
    <scope>NUCLEOTIDE SEQUENCE [LARGE SCALE GENOMIC DNA]</scope>
</reference>
<dbReference type="Gene3D" id="3.30.460.40">
    <property type="match status" value="1"/>
</dbReference>
<evidence type="ECO:0000313" key="1">
    <source>
        <dbReference type="EMBL" id="OGZ24790.1"/>
    </source>
</evidence>
<dbReference type="AlphaFoldDB" id="A0A1G2EHE8"/>
<dbReference type="InterPro" id="IPR043519">
    <property type="entry name" value="NT_sf"/>
</dbReference>
<dbReference type="EMBL" id="MHMH01000005">
    <property type="protein sequence ID" value="OGZ24790.1"/>
    <property type="molecule type" value="Genomic_DNA"/>
</dbReference>
<organism evidence="1 2">
    <name type="scientific">Candidatus Nealsonbacteria bacterium RIFCSPLOWO2_01_FULL_43_32</name>
    <dbReference type="NCBI Taxonomy" id="1801672"/>
    <lineage>
        <taxon>Bacteria</taxon>
        <taxon>Candidatus Nealsoniibacteriota</taxon>
    </lineage>
</organism>
<name>A0A1G2EHE8_9BACT</name>
<proteinExistence type="predicted"/>
<evidence type="ECO:0000313" key="2">
    <source>
        <dbReference type="Proteomes" id="UP000178647"/>
    </source>
</evidence>
<gene>
    <name evidence="1" type="ORF">A2896_02175</name>
</gene>